<sequence>MALFAVLGTLAATGIIIEAKPAVILPEFALAVDFNGLATEESLQCLKDSEYKTIFLEAYDIHHDNGRLHEHVVGNAHRADEAGLDVEIFMTPLTLPMMRPEKRGDKQFEELYDGLTKGGVYIQTIWIKVWDDLSQYYALHNSSAECSN</sequence>
<keyword evidence="3" id="KW-1185">Reference proteome</keyword>
<reference evidence="4" key="2">
    <citation type="submission" date="2019-09" db="UniProtKB">
        <authorList>
            <consortium name="WormBaseParasite"/>
        </authorList>
    </citation>
    <scope>IDENTIFICATION</scope>
</reference>
<gene>
    <name evidence="2" type="ORF">HPBE_LOCUS26394</name>
</gene>
<accession>A0A3P8IHV3</accession>
<evidence type="ECO:0000313" key="4">
    <source>
        <dbReference type="WBParaSite" id="HPBE_0002639501-mRNA-1"/>
    </source>
</evidence>
<dbReference type="Proteomes" id="UP000050761">
    <property type="component" value="Unassembled WGS sequence"/>
</dbReference>
<dbReference type="AlphaFoldDB" id="A0A183GUM5"/>
<accession>A0A183GUM5</accession>
<feature type="chain" id="PRO_5044552283" evidence="1">
    <location>
        <begin position="20"/>
        <end position="148"/>
    </location>
</feature>
<keyword evidence="1" id="KW-0732">Signal</keyword>
<name>A0A183GUM5_HELPZ</name>
<evidence type="ECO:0000313" key="2">
    <source>
        <dbReference type="EMBL" id="VDP57393.1"/>
    </source>
</evidence>
<dbReference type="WBParaSite" id="HPBE_0002639501-mRNA-1">
    <property type="protein sequence ID" value="HPBE_0002639501-mRNA-1"/>
    <property type="gene ID" value="HPBE_0002639501"/>
</dbReference>
<proteinExistence type="predicted"/>
<feature type="signal peptide" evidence="1">
    <location>
        <begin position="1"/>
        <end position="19"/>
    </location>
</feature>
<dbReference type="EMBL" id="UZAH01039886">
    <property type="protein sequence ID" value="VDP57393.1"/>
    <property type="molecule type" value="Genomic_DNA"/>
</dbReference>
<evidence type="ECO:0000256" key="1">
    <source>
        <dbReference type="SAM" id="SignalP"/>
    </source>
</evidence>
<evidence type="ECO:0000313" key="3">
    <source>
        <dbReference type="Proteomes" id="UP000050761"/>
    </source>
</evidence>
<protein>
    <submittedName>
        <fullName evidence="4">AP_endonuc_2 domain-containing protein</fullName>
    </submittedName>
</protein>
<reference evidence="2 3" key="1">
    <citation type="submission" date="2018-11" db="EMBL/GenBank/DDBJ databases">
        <authorList>
            <consortium name="Pathogen Informatics"/>
        </authorList>
    </citation>
    <scope>NUCLEOTIDE SEQUENCE [LARGE SCALE GENOMIC DNA]</scope>
</reference>
<organism evidence="3 4">
    <name type="scientific">Heligmosomoides polygyrus</name>
    <name type="common">Parasitic roundworm</name>
    <dbReference type="NCBI Taxonomy" id="6339"/>
    <lineage>
        <taxon>Eukaryota</taxon>
        <taxon>Metazoa</taxon>
        <taxon>Ecdysozoa</taxon>
        <taxon>Nematoda</taxon>
        <taxon>Chromadorea</taxon>
        <taxon>Rhabditida</taxon>
        <taxon>Rhabditina</taxon>
        <taxon>Rhabditomorpha</taxon>
        <taxon>Strongyloidea</taxon>
        <taxon>Heligmosomidae</taxon>
        <taxon>Heligmosomoides</taxon>
    </lineage>
</organism>